<dbReference type="RefSeq" id="XP_030616887.1">
    <property type="nucleotide sequence ID" value="XM_030761027.1"/>
</dbReference>
<evidence type="ECO:0000256" key="1">
    <source>
        <dbReference type="SAM" id="MobiDB-lite"/>
    </source>
</evidence>
<dbReference type="GeneID" id="111171084"/>
<dbReference type="Proteomes" id="UP000248483">
    <property type="component" value="Unplaced"/>
</dbReference>
<organism evidence="2 3">
    <name type="scientific">Delphinapterus leucas</name>
    <name type="common">Beluga whale</name>
    <dbReference type="NCBI Taxonomy" id="9749"/>
    <lineage>
        <taxon>Eukaryota</taxon>
        <taxon>Metazoa</taxon>
        <taxon>Chordata</taxon>
        <taxon>Craniata</taxon>
        <taxon>Vertebrata</taxon>
        <taxon>Euteleostomi</taxon>
        <taxon>Mammalia</taxon>
        <taxon>Eutheria</taxon>
        <taxon>Laurasiatheria</taxon>
        <taxon>Artiodactyla</taxon>
        <taxon>Whippomorpha</taxon>
        <taxon>Cetacea</taxon>
        <taxon>Odontoceti</taxon>
        <taxon>Monodontidae</taxon>
        <taxon>Delphinapterus</taxon>
    </lineage>
</organism>
<dbReference type="KEGG" id="dle:111171084"/>
<sequence length="228" mass="24566">MPHPPSQPDRRGKSLWAEEVLSKQRNAAWNPGGWGGEEGRGGAAEAVRPPASPPVSPEELPPPPARAAVPEKREEAALGGCFPVHFCRPRRRRRAPATLPLLAAAHSAPSPACALSRIPSRPKCPETRRALGTCPAAVRRASRAGRCRPALALLQPRGLRSRPARRRGAGELELAPAAALPRSRFRPGGVPARGRGHTREVDLANTFVQTESLNWKVKDDKTQTPRQA</sequence>
<protein>
    <submittedName>
        <fullName evidence="3">Uncharacterized protein LOC111171084</fullName>
    </submittedName>
</protein>
<evidence type="ECO:0000313" key="2">
    <source>
        <dbReference type="Proteomes" id="UP000248483"/>
    </source>
</evidence>
<keyword evidence="2" id="KW-1185">Reference proteome</keyword>
<accession>A0A7F8KAZ2</accession>
<dbReference type="AlphaFoldDB" id="A0A7F8KAZ2"/>
<name>A0A7F8KAZ2_DELLE</name>
<feature type="compositionally biased region" description="Pro residues" evidence="1">
    <location>
        <begin position="50"/>
        <end position="65"/>
    </location>
</feature>
<evidence type="ECO:0000313" key="3">
    <source>
        <dbReference type="RefSeq" id="XP_030616887.1"/>
    </source>
</evidence>
<reference evidence="3" key="1">
    <citation type="submission" date="2025-08" db="UniProtKB">
        <authorList>
            <consortium name="RefSeq"/>
        </authorList>
    </citation>
    <scope>IDENTIFICATION</scope>
    <source>
        <tissue evidence="3">Blood</tissue>
    </source>
</reference>
<gene>
    <name evidence="3" type="primary">LOC111171084</name>
</gene>
<feature type="region of interest" description="Disordered" evidence="1">
    <location>
        <begin position="21"/>
        <end position="72"/>
    </location>
</feature>
<proteinExistence type="predicted"/>
<dbReference type="InParanoid" id="A0A7F8KAZ2"/>